<dbReference type="STRING" id="1423754.FC39_GL001275"/>
<dbReference type="GO" id="GO:0046872">
    <property type="term" value="F:metal ion binding"/>
    <property type="evidence" value="ECO:0007669"/>
    <property type="project" value="UniProtKB-KW"/>
</dbReference>
<dbReference type="GO" id="GO:0005829">
    <property type="term" value="C:cytosol"/>
    <property type="evidence" value="ECO:0007669"/>
    <property type="project" value="TreeGrafter"/>
</dbReference>
<sequence length="306" mass="32484">MKEITVLGSINLDTTYSIPRIPLPGETIHVTNVSSAAGGKGANQAVAAQRSGLQVNFIGSVGDDQGGKFMLDTMKKEGINLENVKINSAIETGAAAILLDEKGQNSILVDAGANGTVKPEQVRNAEEAIARSEYIVAQFETPIEATKEAFRIAKKHGVKTILNPAPAKKIDEELLSLTDIITPNETESYTITGIKIDAETGMSETAQYFRDKGVDVTLITLGEKGVFYSTPVHEGMIKANKVKAVDTTGAGDTFIGAMSSVLESDYSNLEDAIIYGQRASSITVQGKGAMPSIPTKAEVEKVYGKD</sequence>
<keyword evidence="5 12" id="KW-0479">Metal-binding</keyword>
<dbReference type="EMBL" id="AZGI01000047">
    <property type="protein sequence ID" value="KRM38505.1"/>
    <property type="molecule type" value="Genomic_DNA"/>
</dbReference>
<comment type="similarity">
    <text evidence="1">Belongs to the carbohydrate kinase pfkB family.</text>
</comment>
<dbReference type="Proteomes" id="UP000051223">
    <property type="component" value="Unassembled WGS sequence"/>
</dbReference>
<feature type="active site" description="Proton acceptor" evidence="12">
    <location>
        <position position="252"/>
    </location>
</feature>
<evidence type="ECO:0000256" key="4">
    <source>
        <dbReference type="ARBA" id="ARBA00022679"/>
    </source>
</evidence>
<keyword evidence="10 12" id="KW-0630">Potassium</keyword>
<feature type="binding site" evidence="12">
    <location>
        <position position="252"/>
    </location>
    <ligand>
        <name>substrate</name>
    </ligand>
</feature>
<dbReference type="GO" id="GO:0004747">
    <property type="term" value="F:ribokinase activity"/>
    <property type="evidence" value="ECO:0007669"/>
    <property type="project" value="UniProtKB-UniRule"/>
</dbReference>
<dbReference type="PATRIC" id="fig|1423754.3.peg.1313"/>
<dbReference type="PRINTS" id="PR00990">
    <property type="entry name" value="RIBOKINASE"/>
</dbReference>
<evidence type="ECO:0000256" key="8">
    <source>
        <dbReference type="ARBA" id="ARBA00022840"/>
    </source>
</evidence>
<feature type="domain" description="Carbohydrate kinase PfkB" evidence="13">
    <location>
        <begin position="1"/>
        <end position="295"/>
    </location>
</feature>
<evidence type="ECO:0000256" key="9">
    <source>
        <dbReference type="ARBA" id="ARBA00022842"/>
    </source>
</evidence>
<keyword evidence="12" id="KW-0963">Cytoplasm</keyword>
<feature type="binding site" evidence="12">
    <location>
        <position position="246"/>
    </location>
    <ligand>
        <name>K(+)</name>
        <dbReference type="ChEBI" id="CHEBI:29103"/>
    </ligand>
</feature>
<dbReference type="CDD" id="cd01174">
    <property type="entry name" value="ribokinase"/>
    <property type="match status" value="1"/>
</dbReference>
<evidence type="ECO:0000256" key="11">
    <source>
        <dbReference type="ARBA" id="ARBA00023277"/>
    </source>
</evidence>
<evidence type="ECO:0000256" key="12">
    <source>
        <dbReference type="HAMAP-Rule" id="MF_01987"/>
    </source>
</evidence>
<dbReference type="AlphaFoldDB" id="A0A0R1YF92"/>
<dbReference type="PANTHER" id="PTHR10584">
    <property type="entry name" value="SUGAR KINASE"/>
    <property type="match status" value="1"/>
</dbReference>
<feature type="binding site" evidence="12">
    <location>
        <begin position="39"/>
        <end position="43"/>
    </location>
    <ligand>
        <name>substrate</name>
    </ligand>
</feature>
<name>A0A0R1YF92_9LACO</name>
<dbReference type="EC" id="2.7.1.15" evidence="2 12"/>
<dbReference type="NCBIfam" id="TIGR02152">
    <property type="entry name" value="D_ribokin_bact"/>
    <property type="match status" value="1"/>
</dbReference>
<dbReference type="Pfam" id="PF00294">
    <property type="entry name" value="PfkB"/>
    <property type="match status" value="1"/>
</dbReference>
<evidence type="ECO:0000256" key="7">
    <source>
        <dbReference type="ARBA" id="ARBA00022777"/>
    </source>
</evidence>
<dbReference type="HAMAP" id="MF_01987">
    <property type="entry name" value="Ribokinase"/>
    <property type="match status" value="1"/>
</dbReference>
<feature type="binding site" evidence="12">
    <location>
        <position position="140"/>
    </location>
    <ligand>
        <name>substrate</name>
    </ligand>
</feature>
<comment type="subcellular location">
    <subcellularLocation>
        <location evidence="12">Cytoplasm</location>
    </subcellularLocation>
</comment>
<accession>A0A0R1YF92</accession>
<dbReference type="PROSITE" id="PS00584">
    <property type="entry name" value="PFKB_KINASES_2"/>
    <property type="match status" value="1"/>
</dbReference>
<keyword evidence="11 12" id="KW-0119">Carbohydrate metabolism</keyword>
<comment type="catalytic activity">
    <reaction evidence="12">
        <text>D-ribose + ATP = D-ribose 5-phosphate + ADP + H(+)</text>
        <dbReference type="Rhea" id="RHEA:13697"/>
        <dbReference type="ChEBI" id="CHEBI:15378"/>
        <dbReference type="ChEBI" id="CHEBI:30616"/>
        <dbReference type="ChEBI" id="CHEBI:47013"/>
        <dbReference type="ChEBI" id="CHEBI:78346"/>
        <dbReference type="ChEBI" id="CHEBI:456216"/>
        <dbReference type="EC" id="2.7.1.15"/>
    </reaction>
</comment>
<dbReference type="InterPro" id="IPR011611">
    <property type="entry name" value="PfkB_dom"/>
</dbReference>
<comment type="cofactor">
    <cofactor evidence="12">
        <name>Mg(2+)</name>
        <dbReference type="ChEBI" id="CHEBI:18420"/>
    </cofactor>
    <text evidence="12">Requires a divalent cation, most likely magnesium in vivo, as an electrophilic catalyst to aid phosphoryl group transfer. It is the chelate of the metal and the nucleotide that is the actual substrate.</text>
</comment>
<dbReference type="OrthoDB" id="9775849at2"/>
<feature type="binding site" evidence="12">
    <location>
        <position position="283"/>
    </location>
    <ligand>
        <name>K(+)</name>
        <dbReference type="ChEBI" id="CHEBI:29103"/>
    </ligand>
</feature>
<dbReference type="InterPro" id="IPR029056">
    <property type="entry name" value="Ribokinase-like"/>
</dbReference>
<feature type="binding site" evidence="12">
    <location>
        <position position="286"/>
    </location>
    <ligand>
        <name>K(+)</name>
        <dbReference type="ChEBI" id="CHEBI:29103"/>
    </ligand>
</feature>
<feature type="binding site" evidence="12">
    <location>
        <begin position="220"/>
        <end position="225"/>
    </location>
    <ligand>
        <name>ATP</name>
        <dbReference type="ChEBI" id="CHEBI:30616"/>
    </ligand>
</feature>
<comment type="caution">
    <text evidence="14">The sequence shown here is derived from an EMBL/GenBank/DDBJ whole genome shotgun (WGS) entry which is preliminary data.</text>
</comment>
<dbReference type="UniPathway" id="UPA00916">
    <property type="reaction ID" value="UER00889"/>
</dbReference>
<feature type="binding site" evidence="12">
    <location>
        <position position="184"/>
    </location>
    <ligand>
        <name>ATP</name>
        <dbReference type="ChEBI" id="CHEBI:30616"/>
    </ligand>
</feature>
<comment type="activity regulation">
    <text evidence="12">Activated by a monovalent cation that binds near, but not in, the active site. The most likely occupant of the site in vivo is potassium. Ion binding induces a conformational change that may alter substrate affinity.</text>
</comment>
<keyword evidence="8 12" id="KW-0067">ATP-binding</keyword>
<dbReference type="RefSeq" id="WP_025080781.1">
    <property type="nucleotide sequence ID" value="NZ_AZGI01000047.1"/>
</dbReference>
<feature type="binding site" evidence="12">
    <location>
        <begin position="11"/>
        <end position="13"/>
    </location>
    <ligand>
        <name>substrate</name>
    </ligand>
</feature>
<dbReference type="eggNOG" id="COG0524">
    <property type="taxonomic scope" value="Bacteria"/>
</dbReference>
<comment type="pathway">
    <text evidence="12">Carbohydrate metabolism; D-ribose degradation; D-ribose 5-phosphate from beta-D-ribopyranose: step 2/2.</text>
</comment>
<proteinExistence type="inferred from homology"/>
<dbReference type="InterPro" id="IPR011877">
    <property type="entry name" value="Ribokinase"/>
</dbReference>
<dbReference type="GO" id="GO:0019303">
    <property type="term" value="P:D-ribose catabolic process"/>
    <property type="evidence" value="ECO:0007669"/>
    <property type="project" value="UniProtKB-UniRule"/>
</dbReference>
<keyword evidence="15" id="KW-1185">Reference proteome</keyword>
<protein>
    <recommendedName>
        <fullName evidence="3 12">Ribokinase</fullName>
        <shortName evidence="12">RK</shortName>
        <ecNumber evidence="2 12">2.7.1.15</ecNumber>
    </recommendedName>
</protein>
<dbReference type="GO" id="GO:0005524">
    <property type="term" value="F:ATP binding"/>
    <property type="evidence" value="ECO:0007669"/>
    <property type="project" value="UniProtKB-UniRule"/>
</dbReference>
<evidence type="ECO:0000256" key="1">
    <source>
        <dbReference type="ARBA" id="ARBA00005380"/>
    </source>
</evidence>
<reference evidence="14 15" key="1">
    <citation type="journal article" date="2015" name="Genome Announc.">
        <title>Expanding the biotechnology potential of lactobacilli through comparative genomics of 213 strains and associated genera.</title>
        <authorList>
            <person name="Sun Z."/>
            <person name="Harris H.M."/>
            <person name="McCann A."/>
            <person name="Guo C."/>
            <person name="Argimon S."/>
            <person name="Zhang W."/>
            <person name="Yang X."/>
            <person name="Jeffery I.B."/>
            <person name="Cooney J.C."/>
            <person name="Kagawa T.F."/>
            <person name="Liu W."/>
            <person name="Song Y."/>
            <person name="Salvetti E."/>
            <person name="Wrobel A."/>
            <person name="Rasinkangas P."/>
            <person name="Parkhill J."/>
            <person name="Rea M.C."/>
            <person name="O'Sullivan O."/>
            <person name="Ritari J."/>
            <person name="Douillard F.P."/>
            <person name="Paul Ross R."/>
            <person name="Yang R."/>
            <person name="Briner A.E."/>
            <person name="Felis G.E."/>
            <person name="de Vos W.M."/>
            <person name="Barrangou R."/>
            <person name="Klaenhammer T.R."/>
            <person name="Caufield P.W."/>
            <person name="Cui Y."/>
            <person name="Zhang H."/>
            <person name="O'Toole P.W."/>
        </authorList>
    </citation>
    <scope>NUCLEOTIDE SEQUENCE [LARGE SCALE GENOMIC DNA]</scope>
    <source>
        <strain evidence="14 15">DSM 5661</strain>
    </source>
</reference>
<feature type="binding site" evidence="12">
    <location>
        <position position="248"/>
    </location>
    <ligand>
        <name>K(+)</name>
        <dbReference type="ChEBI" id="CHEBI:29103"/>
    </ligand>
</feature>
<dbReference type="SUPFAM" id="SSF53613">
    <property type="entry name" value="Ribokinase-like"/>
    <property type="match status" value="1"/>
</dbReference>
<evidence type="ECO:0000313" key="15">
    <source>
        <dbReference type="Proteomes" id="UP000051223"/>
    </source>
</evidence>
<comment type="similarity">
    <text evidence="12">Belongs to the carbohydrate kinase PfkB family. Ribokinase subfamily.</text>
</comment>
<gene>
    <name evidence="12" type="primary">rbsK</name>
    <name evidence="14" type="ORF">FC39_GL001275</name>
</gene>
<evidence type="ECO:0000256" key="10">
    <source>
        <dbReference type="ARBA" id="ARBA00022958"/>
    </source>
</evidence>
<evidence type="ECO:0000313" key="14">
    <source>
        <dbReference type="EMBL" id="KRM38505.1"/>
    </source>
</evidence>
<dbReference type="PANTHER" id="PTHR10584:SF166">
    <property type="entry name" value="RIBOKINASE"/>
    <property type="match status" value="1"/>
</dbReference>
<evidence type="ECO:0000256" key="3">
    <source>
        <dbReference type="ARBA" id="ARBA00016943"/>
    </source>
</evidence>
<keyword evidence="7 12" id="KW-0418">Kinase</keyword>
<feature type="binding site" evidence="12">
    <location>
        <begin position="251"/>
        <end position="252"/>
    </location>
    <ligand>
        <name>ATP</name>
        <dbReference type="ChEBI" id="CHEBI:30616"/>
    </ligand>
</feature>
<feature type="binding site" evidence="12">
    <location>
        <position position="292"/>
    </location>
    <ligand>
        <name>K(+)</name>
        <dbReference type="ChEBI" id="CHEBI:29103"/>
    </ligand>
</feature>
<evidence type="ECO:0000256" key="5">
    <source>
        <dbReference type="ARBA" id="ARBA00022723"/>
    </source>
</evidence>
<comment type="caution">
    <text evidence="12">Lacks conserved residue(s) required for the propagation of feature annotation.</text>
</comment>
<dbReference type="InterPro" id="IPR002139">
    <property type="entry name" value="Ribo/fructo_kinase"/>
</dbReference>
<organism evidence="14 15">
    <name type="scientific">Lactobacillus hamsteri DSM 5661 = JCM 6256</name>
    <dbReference type="NCBI Taxonomy" id="1423754"/>
    <lineage>
        <taxon>Bacteria</taxon>
        <taxon>Bacillati</taxon>
        <taxon>Bacillota</taxon>
        <taxon>Bacilli</taxon>
        <taxon>Lactobacillales</taxon>
        <taxon>Lactobacillaceae</taxon>
        <taxon>Lactobacillus</taxon>
    </lineage>
</organism>
<keyword evidence="9 12" id="KW-0460">Magnesium</keyword>
<evidence type="ECO:0000256" key="6">
    <source>
        <dbReference type="ARBA" id="ARBA00022741"/>
    </source>
</evidence>
<keyword evidence="4 12" id="KW-0808">Transferase</keyword>
<feature type="binding site" evidence="12">
    <location>
        <position position="288"/>
    </location>
    <ligand>
        <name>K(+)</name>
        <dbReference type="ChEBI" id="CHEBI:29103"/>
    </ligand>
</feature>
<keyword evidence="6 12" id="KW-0547">Nucleotide-binding</keyword>
<dbReference type="InterPro" id="IPR002173">
    <property type="entry name" value="Carboh/pur_kinase_PfkB_CS"/>
</dbReference>
<comment type="subunit">
    <text evidence="12">Homodimer.</text>
</comment>
<dbReference type="Gene3D" id="3.40.1190.20">
    <property type="match status" value="1"/>
</dbReference>
<evidence type="ECO:0000259" key="13">
    <source>
        <dbReference type="Pfam" id="PF00294"/>
    </source>
</evidence>
<evidence type="ECO:0000256" key="2">
    <source>
        <dbReference type="ARBA" id="ARBA00012035"/>
    </source>
</evidence>
<comment type="function">
    <text evidence="12">Catalyzes the phosphorylation of ribose at O-5 in a reaction requiring ATP and magnesium. The resulting D-ribose-5-phosphate can then be used either for sythesis of nucleotides, histidine, and tryptophan, or as a component of the pentose phosphate pathway.</text>
</comment>